<organism evidence="2 3">
    <name type="scientific">Actinocorallia longicatena</name>
    <dbReference type="NCBI Taxonomy" id="111803"/>
    <lineage>
        <taxon>Bacteria</taxon>
        <taxon>Bacillati</taxon>
        <taxon>Actinomycetota</taxon>
        <taxon>Actinomycetes</taxon>
        <taxon>Streptosporangiales</taxon>
        <taxon>Thermomonosporaceae</taxon>
        <taxon>Actinocorallia</taxon>
    </lineage>
</organism>
<keyword evidence="1" id="KW-1133">Transmembrane helix</keyword>
<feature type="transmembrane region" description="Helical" evidence="1">
    <location>
        <begin position="141"/>
        <end position="162"/>
    </location>
</feature>
<accession>A0ABP6QKR4</accession>
<evidence type="ECO:0000313" key="3">
    <source>
        <dbReference type="Proteomes" id="UP001501237"/>
    </source>
</evidence>
<feature type="transmembrane region" description="Helical" evidence="1">
    <location>
        <begin position="75"/>
        <end position="99"/>
    </location>
</feature>
<proteinExistence type="predicted"/>
<protein>
    <submittedName>
        <fullName evidence="2">Uncharacterized protein</fullName>
    </submittedName>
</protein>
<keyword evidence="1" id="KW-0812">Transmembrane</keyword>
<evidence type="ECO:0000256" key="1">
    <source>
        <dbReference type="SAM" id="Phobius"/>
    </source>
</evidence>
<gene>
    <name evidence="2" type="ORF">GCM10010468_71680</name>
</gene>
<name>A0ABP6QKR4_9ACTN</name>
<evidence type="ECO:0000313" key="2">
    <source>
        <dbReference type="EMBL" id="GAA3237056.1"/>
    </source>
</evidence>
<reference evidence="3" key="1">
    <citation type="journal article" date="2019" name="Int. J. Syst. Evol. Microbiol.">
        <title>The Global Catalogue of Microorganisms (GCM) 10K type strain sequencing project: providing services to taxonomists for standard genome sequencing and annotation.</title>
        <authorList>
            <consortium name="The Broad Institute Genomics Platform"/>
            <consortium name="The Broad Institute Genome Sequencing Center for Infectious Disease"/>
            <person name="Wu L."/>
            <person name="Ma J."/>
        </authorList>
    </citation>
    <scope>NUCLEOTIDE SEQUENCE [LARGE SCALE GENOMIC DNA]</scope>
    <source>
        <strain evidence="3">JCM 9377</strain>
    </source>
</reference>
<keyword evidence="1" id="KW-0472">Membrane</keyword>
<keyword evidence="3" id="KW-1185">Reference proteome</keyword>
<sequence>MSSDDPAKVRIEFEFFNAGDGAIFEVVHQGVTCPTLSGAIVGAELPTPIHADLSQSRLRSLAESIRSRRIANVKYLASSSTVGLLAAMAIPAVAVTLVLNNGWPDRTPKLVDVHKYDLNSLRGQEHFAKKVYDVGTSELNWVGPALFILIILAYSAMALYIAREQIDSWKKKVPPTVLAVLLEEEDGDDPGEG</sequence>
<dbReference type="EMBL" id="BAAAUV010000031">
    <property type="protein sequence ID" value="GAA3237056.1"/>
    <property type="molecule type" value="Genomic_DNA"/>
</dbReference>
<dbReference type="Proteomes" id="UP001501237">
    <property type="component" value="Unassembled WGS sequence"/>
</dbReference>
<comment type="caution">
    <text evidence="2">The sequence shown here is derived from an EMBL/GenBank/DDBJ whole genome shotgun (WGS) entry which is preliminary data.</text>
</comment>